<sequence length="518" mass="55796">MSDADSDLADALQDAFRGAVIVLLGTIIGRGSGLLAEVWVVRTFSESGYGLLKLGVLITSLVAAVGTLGFRTGLPRQLGYEQGGQNTATIRETIGAGVLVSSGVTAILAVVMFAYGSRFVSLFGDSELVTYISLFAFALPAMVFVDVFVAVFRGLNNSKPKLYFRTLVPKFGFLAAVAVAGFFNFGFESVILAWVGGYVIAALVFIVYIALNIEYRPTFPEPVVARRLVVFSFPLLAVFFANHLMRWVDTFIIWIYTDTATVGLYSATVLLTRTIPMILGSVTFLYLPIASRFYSDGDIERVQSLYVILTKWVVGASLPLFLTFMFFPKSVLTVVFGPDLAAGASVMQLLALGFFSHTLLGTNGHTLIMLGQRRKLLAARSLMVLVNLILSVLLVPSLGIVGAALGSMAAFLLGNVAVSAYLYREKGLHPFCRDYLRPVVGTLVVAGMVGVVVRQSVAISPIVVAGYATFVGVLHVGLYLLARSVRQAEAAMIEAVMNHVGVQNNTVADILDRASFDR</sequence>
<feature type="transmembrane region" description="Helical" evidence="6">
    <location>
        <begin position="264"/>
        <end position="287"/>
    </location>
</feature>
<name>A0A8U0HW00_9EURY</name>
<feature type="transmembrane region" description="Helical" evidence="6">
    <location>
        <begin position="54"/>
        <end position="74"/>
    </location>
</feature>
<dbReference type="Pfam" id="PF01943">
    <property type="entry name" value="Polysacc_synt"/>
    <property type="match status" value="1"/>
</dbReference>
<dbReference type="EMBL" id="CP096659">
    <property type="protein sequence ID" value="UPV75250.1"/>
    <property type="molecule type" value="Genomic_DNA"/>
</dbReference>
<feature type="transmembrane region" description="Helical" evidence="6">
    <location>
        <begin position="308"/>
        <end position="327"/>
    </location>
</feature>
<protein>
    <submittedName>
        <fullName evidence="7">Flippase</fullName>
    </submittedName>
</protein>
<organism evidence="7 8">
    <name type="scientific">Halorussus limi</name>
    <dbReference type="NCBI Taxonomy" id="2938695"/>
    <lineage>
        <taxon>Archaea</taxon>
        <taxon>Methanobacteriati</taxon>
        <taxon>Methanobacteriota</taxon>
        <taxon>Stenosarchaea group</taxon>
        <taxon>Halobacteria</taxon>
        <taxon>Halobacteriales</taxon>
        <taxon>Haladaptataceae</taxon>
        <taxon>Halorussus</taxon>
    </lineage>
</organism>
<feature type="transmembrane region" description="Helical" evidence="6">
    <location>
        <begin position="376"/>
        <end position="394"/>
    </location>
</feature>
<feature type="transmembrane region" description="Helical" evidence="6">
    <location>
        <begin position="128"/>
        <end position="155"/>
    </location>
</feature>
<feature type="transmembrane region" description="Helical" evidence="6">
    <location>
        <begin position="459"/>
        <end position="482"/>
    </location>
</feature>
<evidence type="ECO:0000313" key="7">
    <source>
        <dbReference type="EMBL" id="UPV75250.1"/>
    </source>
</evidence>
<keyword evidence="5 6" id="KW-0472">Membrane</keyword>
<accession>A0A8U0HW00</accession>
<evidence type="ECO:0000256" key="6">
    <source>
        <dbReference type="SAM" id="Phobius"/>
    </source>
</evidence>
<feature type="transmembrane region" description="Helical" evidence="6">
    <location>
        <begin position="94"/>
        <end position="116"/>
    </location>
</feature>
<dbReference type="GeneID" id="72184348"/>
<reference evidence="7 8" key="1">
    <citation type="submission" date="2022-04" db="EMBL/GenBank/DDBJ databases">
        <title>Diverse halophilic archaea isolated from saline environments.</title>
        <authorList>
            <person name="Cui H.-L."/>
        </authorList>
    </citation>
    <scope>NUCLEOTIDE SEQUENCE [LARGE SCALE GENOMIC DNA]</scope>
    <source>
        <strain evidence="7 8">XZYJT49</strain>
    </source>
</reference>
<feature type="transmembrane region" description="Helical" evidence="6">
    <location>
        <begin position="435"/>
        <end position="453"/>
    </location>
</feature>
<evidence type="ECO:0000256" key="1">
    <source>
        <dbReference type="ARBA" id="ARBA00004651"/>
    </source>
</evidence>
<keyword evidence="3 6" id="KW-0812">Transmembrane</keyword>
<feature type="transmembrane region" description="Helical" evidence="6">
    <location>
        <begin position="333"/>
        <end position="355"/>
    </location>
</feature>
<dbReference type="InterPro" id="IPR002797">
    <property type="entry name" value="Polysacc_synth"/>
</dbReference>
<evidence type="ECO:0000256" key="3">
    <source>
        <dbReference type="ARBA" id="ARBA00022692"/>
    </source>
</evidence>
<dbReference type="KEGG" id="halx:M0R89_04075"/>
<proteinExistence type="predicted"/>
<gene>
    <name evidence="7" type="ORF">M0R89_04075</name>
</gene>
<feature type="transmembrane region" description="Helical" evidence="6">
    <location>
        <begin position="20"/>
        <end position="42"/>
    </location>
</feature>
<keyword evidence="2" id="KW-1003">Cell membrane</keyword>
<dbReference type="CDD" id="cd13128">
    <property type="entry name" value="MATE_Wzx_like"/>
    <property type="match status" value="1"/>
</dbReference>
<dbReference type="InterPro" id="IPR050833">
    <property type="entry name" value="Poly_Biosynth_Transport"/>
</dbReference>
<feature type="transmembrane region" description="Helical" evidence="6">
    <location>
        <begin position="223"/>
        <end position="244"/>
    </location>
</feature>
<feature type="transmembrane region" description="Helical" evidence="6">
    <location>
        <begin position="191"/>
        <end position="211"/>
    </location>
</feature>
<evidence type="ECO:0000256" key="4">
    <source>
        <dbReference type="ARBA" id="ARBA00022989"/>
    </source>
</evidence>
<feature type="transmembrane region" description="Helical" evidence="6">
    <location>
        <begin position="167"/>
        <end position="185"/>
    </location>
</feature>
<dbReference type="RefSeq" id="WP_248651293.1">
    <property type="nucleotide sequence ID" value="NZ_CP096659.1"/>
</dbReference>
<evidence type="ECO:0000256" key="2">
    <source>
        <dbReference type="ARBA" id="ARBA00022475"/>
    </source>
</evidence>
<keyword evidence="8" id="KW-1185">Reference proteome</keyword>
<comment type="subcellular location">
    <subcellularLocation>
        <location evidence="1">Cell membrane</location>
        <topology evidence="1">Multi-pass membrane protein</topology>
    </subcellularLocation>
</comment>
<keyword evidence="4 6" id="KW-1133">Transmembrane helix</keyword>
<evidence type="ECO:0000256" key="5">
    <source>
        <dbReference type="ARBA" id="ARBA00023136"/>
    </source>
</evidence>
<dbReference type="PANTHER" id="PTHR30250">
    <property type="entry name" value="PST FAMILY PREDICTED COLANIC ACID TRANSPORTER"/>
    <property type="match status" value="1"/>
</dbReference>
<dbReference type="GO" id="GO:0005886">
    <property type="term" value="C:plasma membrane"/>
    <property type="evidence" value="ECO:0007669"/>
    <property type="project" value="UniProtKB-SubCell"/>
</dbReference>
<feature type="transmembrane region" description="Helical" evidence="6">
    <location>
        <begin position="400"/>
        <end position="423"/>
    </location>
</feature>
<evidence type="ECO:0000313" key="8">
    <source>
        <dbReference type="Proteomes" id="UP000830729"/>
    </source>
</evidence>
<dbReference type="PANTHER" id="PTHR30250:SF27">
    <property type="entry name" value="POLYSACCHARIDE BIOSYNTHESIS PROTEIN"/>
    <property type="match status" value="1"/>
</dbReference>
<dbReference type="AlphaFoldDB" id="A0A8U0HW00"/>
<dbReference type="Proteomes" id="UP000830729">
    <property type="component" value="Chromosome"/>
</dbReference>